<evidence type="ECO:0000259" key="1">
    <source>
        <dbReference type="Pfam" id="PF19572"/>
    </source>
</evidence>
<dbReference type="EMBL" id="DRTX01000027">
    <property type="protein sequence ID" value="HHF52811.1"/>
    <property type="molecule type" value="Genomic_DNA"/>
</dbReference>
<dbReference type="SUPFAM" id="SSF56935">
    <property type="entry name" value="Porins"/>
    <property type="match status" value="1"/>
</dbReference>
<dbReference type="NCBIfam" id="NF033709">
    <property type="entry name" value="PorV_fam"/>
    <property type="match status" value="1"/>
</dbReference>
<comment type="caution">
    <text evidence="2">The sequence shown here is derived from an EMBL/GenBank/DDBJ whole genome shotgun (WGS) entry which is preliminary data.</text>
</comment>
<dbReference type="AlphaFoldDB" id="A0A7V5LT03"/>
<gene>
    <name evidence="2" type="ORF">ENL43_00425</name>
</gene>
<accession>A0A7V5LT03</accession>
<proteinExistence type="predicted"/>
<feature type="domain" description="Type IX secretion system protein PorV" evidence="1">
    <location>
        <begin position="31"/>
        <end position="258"/>
    </location>
</feature>
<organism evidence="2">
    <name type="scientific">candidate division WOR-3 bacterium</name>
    <dbReference type="NCBI Taxonomy" id="2052148"/>
    <lineage>
        <taxon>Bacteria</taxon>
        <taxon>Bacteria division WOR-3</taxon>
    </lineage>
</organism>
<protein>
    <submittedName>
        <fullName evidence="2">PorV/PorQ family protein</fullName>
    </submittedName>
</protein>
<reference evidence="2" key="1">
    <citation type="journal article" date="2020" name="mSystems">
        <title>Genome- and Community-Level Interaction Insights into Carbon Utilization and Element Cycling Functions of Hydrothermarchaeota in Hydrothermal Sediment.</title>
        <authorList>
            <person name="Zhou Z."/>
            <person name="Liu Y."/>
            <person name="Xu W."/>
            <person name="Pan J."/>
            <person name="Luo Z.H."/>
            <person name="Li M."/>
        </authorList>
    </citation>
    <scope>NUCLEOTIDE SEQUENCE [LARGE SCALE GENOMIC DNA]</scope>
    <source>
        <strain evidence="2">HyVt-96</strain>
    </source>
</reference>
<sequence>MKKIITQNFILILLIFLGYILTPDKISASAFEAGVPFLMIYPGAKATAMGGAFSAIADDATASYYNPAALANFENIEFTLIHTPWLRGLAPDMYYEFTGFVYPLKVGSIGGHVIFSYYGEVEAYESPEQSLGAWAPYDLAVTFSYGYKLRDNLNLGADVKFIHSFLAPEDILRKATGIEGGGSGTTFGVGAGLLYYPPVKGLRISAVLDNLGPGISYTSTGEKDPLPLVLRLGAGYTPLHTKHHQLTFAVDIDKILVGIINDYNEEGLNFVLREAWKHIGVDYTFFDMISLRLGYFIDKEGDREGFTFGGGIRFKGFKIDISDDHNIYSFDQGANIRYGISYVLTHKKK</sequence>
<name>A0A7V5LT03_UNCW3</name>
<evidence type="ECO:0000313" key="2">
    <source>
        <dbReference type="EMBL" id="HHF52811.1"/>
    </source>
</evidence>
<dbReference type="Proteomes" id="UP000886050">
    <property type="component" value="Unassembled WGS sequence"/>
</dbReference>
<dbReference type="Gene3D" id="2.40.160.60">
    <property type="entry name" value="Outer membrane protein transport protein (OMPP1/FadL/TodX)"/>
    <property type="match status" value="1"/>
</dbReference>
<dbReference type="InterPro" id="IPR045741">
    <property type="entry name" value="PorV"/>
</dbReference>
<dbReference type="Pfam" id="PF19572">
    <property type="entry name" value="PorV"/>
    <property type="match status" value="1"/>
</dbReference>